<keyword evidence="6" id="KW-1185">Reference proteome</keyword>
<dbReference type="GO" id="GO:0000976">
    <property type="term" value="F:transcription cis-regulatory region binding"/>
    <property type="evidence" value="ECO:0007669"/>
    <property type="project" value="TreeGrafter"/>
</dbReference>
<feature type="domain" description="HTH araC/xylS-type" evidence="4">
    <location>
        <begin position="238"/>
        <end position="339"/>
    </location>
</feature>
<dbReference type="PANTHER" id="PTHR47894">
    <property type="entry name" value="HTH-TYPE TRANSCRIPTIONAL REGULATOR GADX"/>
    <property type="match status" value="1"/>
</dbReference>
<protein>
    <submittedName>
        <fullName evidence="5">AraC family transcriptional regulator</fullName>
    </submittedName>
</protein>
<dbReference type="InterPro" id="IPR032687">
    <property type="entry name" value="AraC-type_N"/>
</dbReference>
<dbReference type="GO" id="GO:0005829">
    <property type="term" value="C:cytosol"/>
    <property type="evidence" value="ECO:0007669"/>
    <property type="project" value="TreeGrafter"/>
</dbReference>
<dbReference type="Pfam" id="PF12833">
    <property type="entry name" value="HTH_18"/>
    <property type="match status" value="1"/>
</dbReference>
<evidence type="ECO:0000259" key="4">
    <source>
        <dbReference type="PROSITE" id="PS01124"/>
    </source>
</evidence>
<proteinExistence type="predicted"/>
<gene>
    <name evidence="5" type="ORF">G7Y82_02595</name>
</gene>
<keyword evidence="3" id="KW-0804">Transcription</keyword>
<dbReference type="RefSeq" id="WP_168146425.1">
    <property type="nucleotide sequence ID" value="NZ_JAAVXB010000001.1"/>
</dbReference>
<dbReference type="InterPro" id="IPR020449">
    <property type="entry name" value="Tscrpt_reg_AraC-type_HTH"/>
</dbReference>
<evidence type="ECO:0000256" key="2">
    <source>
        <dbReference type="ARBA" id="ARBA00023125"/>
    </source>
</evidence>
<evidence type="ECO:0000256" key="3">
    <source>
        <dbReference type="ARBA" id="ARBA00023163"/>
    </source>
</evidence>
<evidence type="ECO:0000313" key="6">
    <source>
        <dbReference type="Proteomes" id="UP000653472"/>
    </source>
</evidence>
<organism evidence="5 6">
    <name type="scientific">Solimonas marina</name>
    <dbReference type="NCBI Taxonomy" id="2714601"/>
    <lineage>
        <taxon>Bacteria</taxon>
        <taxon>Pseudomonadati</taxon>
        <taxon>Pseudomonadota</taxon>
        <taxon>Gammaproteobacteria</taxon>
        <taxon>Nevskiales</taxon>
        <taxon>Nevskiaceae</taxon>
        <taxon>Solimonas</taxon>
    </lineage>
</organism>
<keyword evidence="1" id="KW-0805">Transcription regulation</keyword>
<dbReference type="PANTHER" id="PTHR47894:SF1">
    <property type="entry name" value="HTH-TYPE TRANSCRIPTIONAL REGULATOR VQSM"/>
    <property type="match status" value="1"/>
</dbReference>
<evidence type="ECO:0000256" key="1">
    <source>
        <dbReference type="ARBA" id="ARBA00023015"/>
    </source>
</evidence>
<dbReference type="PROSITE" id="PS01124">
    <property type="entry name" value="HTH_ARAC_FAMILY_2"/>
    <property type="match status" value="1"/>
</dbReference>
<dbReference type="InterPro" id="IPR018060">
    <property type="entry name" value="HTH_AraC"/>
</dbReference>
<comment type="caution">
    <text evidence="5">The sequence shown here is derived from an EMBL/GenBank/DDBJ whole genome shotgun (WGS) entry which is preliminary data.</text>
</comment>
<dbReference type="Gene3D" id="1.10.10.60">
    <property type="entry name" value="Homeodomain-like"/>
    <property type="match status" value="1"/>
</dbReference>
<dbReference type="SUPFAM" id="SSF46689">
    <property type="entry name" value="Homeodomain-like"/>
    <property type="match status" value="1"/>
</dbReference>
<accession>A0A969W7X3</accession>
<sequence length="340" mass="37943">MRRHDDPEIPARYYVRMGEVLAARGVDVGALMRELRIRPQAIVRPEAQLRLSQVEALVDSVLTRTGHTDLALDVGRALKPSTHSIVGYAMLSSPDVDYALRVVARYFRLVMPSFRMRYRAEAGRAEIGFVPVLPLSHRCLAFHLEMIAVTTYWELRELIGGPVPDCVLHLSIAPPAHAARYAELVGAQCRFNSAATPGLRFVFAADFRDYPLAFADADALKMAEARCAALVRSAVARNRVRDWVEMMLRESGGGMPSLAELAQTLNLSSRTLDRYLKREGCRFRALSLRVRHDRACELLGRGELSVTQIAHELGYTDAANFTRAFRRAAGCSPSAHRRRA</sequence>
<dbReference type="InterPro" id="IPR009057">
    <property type="entry name" value="Homeodomain-like_sf"/>
</dbReference>
<dbReference type="SMART" id="SM00342">
    <property type="entry name" value="HTH_ARAC"/>
    <property type="match status" value="1"/>
</dbReference>
<dbReference type="Pfam" id="PF12625">
    <property type="entry name" value="Arabinose_bd"/>
    <property type="match status" value="1"/>
</dbReference>
<evidence type="ECO:0000313" key="5">
    <source>
        <dbReference type="EMBL" id="NKF21190.1"/>
    </source>
</evidence>
<keyword evidence="2" id="KW-0238">DNA-binding</keyword>
<dbReference type="PRINTS" id="PR00032">
    <property type="entry name" value="HTHARAC"/>
</dbReference>
<dbReference type="EMBL" id="JAAVXB010000001">
    <property type="protein sequence ID" value="NKF21190.1"/>
    <property type="molecule type" value="Genomic_DNA"/>
</dbReference>
<dbReference type="Proteomes" id="UP000653472">
    <property type="component" value="Unassembled WGS sequence"/>
</dbReference>
<name>A0A969W7X3_9GAMM</name>
<reference evidence="5" key="1">
    <citation type="submission" date="2020-03" db="EMBL/GenBank/DDBJ databases">
        <title>Solimonas marina sp. nov., isolated from deep seawater of the Pacific Ocean.</title>
        <authorList>
            <person name="Liu X."/>
            <person name="Lai Q."/>
            <person name="Sun F."/>
            <person name="Gai Y."/>
            <person name="Li G."/>
            <person name="Shao Z."/>
        </authorList>
    </citation>
    <scope>NUCLEOTIDE SEQUENCE</scope>
    <source>
        <strain evidence="5">C16B3</strain>
    </source>
</reference>
<dbReference type="AlphaFoldDB" id="A0A969W7X3"/>
<dbReference type="GO" id="GO:0003700">
    <property type="term" value="F:DNA-binding transcription factor activity"/>
    <property type="evidence" value="ECO:0007669"/>
    <property type="project" value="InterPro"/>
</dbReference>